<dbReference type="Proteomes" id="UP000586918">
    <property type="component" value="Unassembled WGS sequence"/>
</dbReference>
<dbReference type="EMBL" id="JAAXKZ010000102">
    <property type="protein sequence ID" value="NMH94263.1"/>
    <property type="molecule type" value="Genomic_DNA"/>
</dbReference>
<gene>
    <name evidence="2" type="ORF">HF519_22310</name>
</gene>
<protein>
    <submittedName>
        <fullName evidence="2">Chromosome segregation protein SMC</fullName>
    </submittedName>
</protein>
<evidence type="ECO:0000259" key="1">
    <source>
        <dbReference type="Pfam" id="PF18726"/>
    </source>
</evidence>
<dbReference type="InterPro" id="IPR040891">
    <property type="entry name" value="HEPN_SAV_6107"/>
</dbReference>
<organism evidence="2 3">
    <name type="scientific">Pseudonocardia bannensis</name>
    <dbReference type="NCBI Taxonomy" id="630973"/>
    <lineage>
        <taxon>Bacteria</taxon>
        <taxon>Bacillati</taxon>
        <taxon>Actinomycetota</taxon>
        <taxon>Actinomycetes</taxon>
        <taxon>Pseudonocardiales</taxon>
        <taxon>Pseudonocardiaceae</taxon>
        <taxon>Pseudonocardia</taxon>
    </lineage>
</organism>
<proteinExistence type="predicted"/>
<name>A0A848DP14_9PSEU</name>
<reference evidence="2 3" key="1">
    <citation type="submission" date="2020-04" db="EMBL/GenBank/DDBJ databases">
        <authorList>
            <person name="Klaysubun C."/>
            <person name="Duangmal K."/>
            <person name="Lipun K."/>
        </authorList>
    </citation>
    <scope>NUCLEOTIDE SEQUENCE [LARGE SCALE GENOMIC DNA]</scope>
    <source>
        <strain evidence="2 3">DSM 45300</strain>
    </source>
</reference>
<evidence type="ECO:0000313" key="3">
    <source>
        <dbReference type="Proteomes" id="UP000586918"/>
    </source>
</evidence>
<sequence length="133" mass="14142">MTTARPAGAPPPSRAALGLLRQACDGLAEGHREADPLLRYPAAYLAALRAGAAVLAVRARPRPKRGASRSVWQLLAEVAPELGEWAAFFASCSDTRAAAEAGIARLVCRRDADDLLRQAEQFVGIVRGMVPVR</sequence>
<evidence type="ECO:0000313" key="2">
    <source>
        <dbReference type="EMBL" id="NMH94263.1"/>
    </source>
</evidence>
<comment type="caution">
    <text evidence="2">The sequence shown here is derived from an EMBL/GenBank/DDBJ whole genome shotgun (WGS) entry which is preliminary data.</text>
</comment>
<dbReference type="AlphaFoldDB" id="A0A848DP14"/>
<feature type="domain" description="SAV-6107-like HEPN" evidence="1">
    <location>
        <begin position="32"/>
        <end position="127"/>
    </location>
</feature>
<keyword evidence="3" id="KW-1185">Reference proteome</keyword>
<accession>A0A848DP14</accession>
<dbReference type="Pfam" id="PF18726">
    <property type="entry name" value="HEPN_SAV_6107"/>
    <property type="match status" value="1"/>
</dbReference>